<dbReference type="InterPro" id="IPR013785">
    <property type="entry name" value="Aldolase_TIM"/>
</dbReference>
<keyword evidence="6 9" id="KW-0057">Aromatic amino acid biosynthesis</keyword>
<gene>
    <name evidence="9" type="primary">trpA</name>
    <name evidence="11" type="ORF">A8L45_16250</name>
</gene>
<protein>
    <recommendedName>
        <fullName evidence="9">Tryptophan synthase alpha chain</fullName>
        <ecNumber evidence="9">4.2.1.20</ecNumber>
    </recommendedName>
</protein>
<dbReference type="EMBL" id="LYBM01000033">
    <property type="protein sequence ID" value="ODA31562.1"/>
    <property type="molecule type" value="Genomic_DNA"/>
</dbReference>
<evidence type="ECO:0000313" key="11">
    <source>
        <dbReference type="EMBL" id="ODA31562.1"/>
    </source>
</evidence>
<dbReference type="PANTHER" id="PTHR43406:SF1">
    <property type="entry name" value="TRYPTOPHAN SYNTHASE ALPHA CHAIN, CHLOROPLASTIC"/>
    <property type="match status" value="1"/>
</dbReference>
<feature type="active site" description="Proton acceptor" evidence="9">
    <location>
        <position position="54"/>
    </location>
</feature>
<accession>A0A1C3EE83</accession>
<dbReference type="InterPro" id="IPR002028">
    <property type="entry name" value="Trp_synthase_suA"/>
</dbReference>
<evidence type="ECO:0000256" key="5">
    <source>
        <dbReference type="ARBA" id="ARBA00022822"/>
    </source>
</evidence>
<comment type="pathway">
    <text evidence="2 9">Amino-acid biosynthesis; L-tryptophan biosynthesis; L-tryptophan from chorismate: step 5/5.</text>
</comment>
<keyword evidence="7 9" id="KW-0456">Lyase</keyword>
<dbReference type="AlphaFoldDB" id="A0A1C3EE83"/>
<dbReference type="InterPro" id="IPR018204">
    <property type="entry name" value="Trp_synthase_alpha_AS"/>
</dbReference>
<comment type="catalytic activity">
    <reaction evidence="8 9">
        <text>(1S,2R)-1-C-(indol-3-yl)glycerol 3-phosphate + L-serine = D-glyceraldehyde 3-phosphate + L-tryptophan + H2O</text>
        <dbReference type="Rhea" id="RHEA:10532"/>
        <dbReference type="ChEBI" id="CHEBI:15377"/>
        <dbReference type="ChEBI" id="CHEBI:33384"/>
        <dbReference type="ChEBI" id="CHEBI:57912"/>
        <dbReference type="ChEBI" id="CHEBI:58866"/>
        <dbReference type="ChEBI" id="CHEBI:59776"/>
        <dbReference type="EC" id="4.2.1.20"/>
    </reaction>
</comment>
<evidence type="ECO:0000256" key="8">
    <source>
        <dbReference type="ARBA" id="ARBA00049047"/>
    </source>
</evidence>
<dbReference type="STRING" id="1080227.A8L45_16250"/>
<evidence type="ECO:0000313" key="12">
    <source>
        <dbReference type="Proteomes" id="UP000094936"/>
    </source>
</evidence>
<evidence type="ECO:0000256" key="3">
    <source>
        <dbReference type="ARBA" id="ARBA00011270"/>
    </source>
</evidence>
<evidence type="ECO:0000256" key="6">
    <source>
        <dbReference type="ARBA" id="ARBA00023141"/>
    </source>
</evidence>
<dbReference type="EC" id="4.2.1.20" evidence="9"/>
<dbReference type="RefSeq" id="WP_068904182.1">
    <property type="nucleotide sequence ID" value="NZ_JBHUIF010000033.1"/>
</dbReference>
<dbReference type="NCBIfam" id="TIGR00262">
    <property type="entry name" value="trpA"/>
    <property type="match status" value="1"/>
</dbReference>
<dbReference type="InterPro" id="IPR011060">
    <property type="entry name" value="RibuloseP-bd_barrel"/>
</dbReference>
<evidence type="ECO:0000256" key="7">
    <source>
        <dbReference type="ARBA" id="ARBA00023239"/>
    </source>
</evidence>
<keyword evidence="12" id="KW-1185">Reference proteome</keyword>
<name>A0A1C3EE83_9GAMM</name>
<dbReference type="PROSITE" id="PS00167">
    <property type="entry name" value="TRP_SYNTHASE_ALPHA"/>
    <property type="match status" value="1"/>
</dbReference>
<dbReference type="Pfam" id="PF00290">
    <property type="entry name" value="Trp_syntA"/>
    <property type="match status" value="1"/>
</dbReference>
<evidence type="ECO:0000256" key="10">
    <source>
        <dbReference type="RuleBase" id="RU003662"/>
    </source>
</evidence>
<feature type="active site" description="Proton acceptor" evidence="9">
    <location>
        <position position="65"/>
    </location>
</feature>
<comment type="subunit">
    <text evidence="3 9">Tetramer of two alpha and two beta chains.</text>
</comment>
<evidence type="ECO:0000256" key="1">
    <source>
        <dbReference type="ARBA" id="ARBA00003365"/>
    </source>
</evidence>
<proteinExistence type="inferred from homology"/>
<evidence type="ECO:0000256" key="9">
    <source>
        <dbReference type="HAMAP-Rule" id="MF_00131"/>
    </source>
</evidence>
<dbReference type="HAMAP" id="MF_00131">
    <property type="entry name" value="Trp_synth_alpha"/>
    <property type="match status" value="1"/>
</dbReference>
<comment type="caution">
    <text evidence="11">The sequence shown here is derived from an EMBL/GenBank/DDBJ whole genome shotgun (WGS) entry which is preliminary data.</text>
</comment>
<evidence type="ECO:0000256" key="2">
    <source>
        <dbReference type="ARBA" id="ARBA00004733"/>
    </source>
</evidence>
<dbReference type="Proteomes" id="UP000094936">
    <property type="component" value="Unassembled WGS sequence"/>
</dbReference>
<keyword evidence="4 9" id="KW-0028">Amino-acid biosynthesis</keyword>
<dbReference type="PANTHER" id="PTHR43406">
    <property type="entry name" value="TRYPTOPHAN SYNTHASE, ALPHA CHAIN"/>
    <property type="match status" value="1"/>
</dbReference>
<organism evidence="11 12">
    <name type="scientific">Veronia pacifica</name>
    <dbReference type="NCBI Taxonomy" id="1080227"/>
    <lineage>
        <taxon>Bacteria</taxon>
        <taxon>Pseudomonadati</taxon>
        <taxon>Pseudomonadota</taxon>
        <taxon>Gammaproteobacteria</taxon>
        <taxon>Vibrionales</taxon>
        <taxon>Vibrionaceae</taxon>
        <taxon>Veronia</taxon>
    </lineage>
</organism>
<dbReference type="OrthoDB" id="9804578at2"/>
<comment type="function">
    <text evidence="1 9">The alpha subunit is responsible for the aldol cleavage of indoleglycerol phosphate to indole and glyceraldehyde 3-phosphate.</text>
</comment>
<dbReference type="Gene3D" id="3.20.20.70">
    <property type="entry name" value="Aldolase class I"/>
    <property type="match status" value="1"/>
</dbReference>
<keyword evidence="5 9" id="KW-0822">Tryptophan biosynthesis</keyword>
<dbReference type="CDD" id="cd04724">
    <property type="entry name" value="Tryptophan_synthase_alpha"/>
    <property type="match status" value="1"/>
</dbReference>
<sequence>MADTLSHRYQAMFEKLDAKNQGAFVPFVTIGDPNPEQSLKVIEALVESGADALELGIPFSDPLADGPTIQGAAIRALDSGTTPDNCFGILKQIRANHPDIPMGLLMYANLVFANGIDSFYAKCAEAGVDSVLIADVPANESREFRESAVKHGVHPIFIAPPNADDSTLKTISELGGGYTYLLSRAGVTGTETKAGKPINHLLEKLAEFDAPRPLLGFGISTPDQVKEAIHAGAAGAISGSAVVKIIEDNVDNDEKMLLALGEFVSTMKAATAK</sequence>
<evidence type="ECO:0000256" key="4">
    <source>
        <dbReference type="ARBA" id="ARBA00022605"/>
    </source>
</evidence>
<dbReference type="GO" id="GO:0005829">
    <property type="term" value="C:cytosol"/>
    <property type="evidence" value="ECO:0007669"/>
    <property type="project" value="TreeGrafter"/>
</dbReference>
<dbReference type="FunFam" id="3.20.20.70:FF:000037">
    <property type="entry name" value="Tryptophan synthase alpha chain"/>
    <property type="match status" value="1"/>
</dbReference>
<dbReference type="SUPFAM" id="SSF51366">
    <property type="entry name" value="Ribulose-phoshate binding barrel"/>
    <property type="match status" value="1"/>
</dbReference>
<dbReference type="UniPathway" id="UPA00035">
    <property type="reaction ID" value="UER00044"/>
</dbReference>
<reference evidence="11 12" key="1">
    <citation type="submission" date="2016-05" db="EMBL/GenBank/DDBJ databases">
        <title>Genomic Taxonomy of the Vibrionaceae.</title>
        <authorList>
            <person name="Gomez-Gil B."/>
            <person name="Enciso-Ibarra J."/>
        </authorList>
    </citation>
    <scope>NUCLEOTIDE SEQUENCE [LARGE SCALE GENOMIC DNA]</scope>
    <source>
        <strain evidence="11 12">CAIM 1920</strain>
    </source>
</reference>
<comment type="similarity">
    <text evidence="9 10">Belongs to the TrpA family.</text>
</comment>
<dbReference type="GO" id="GO:0004834">
    <property type="term" value="F:tryptophan synthase activity"/>
    <property type="evidence" value="ECO:0007669"/>
    <property type="project" value="UniProtKB-UniRule"/>
</dbReference>